<dbReference type="STRING" id="1552.A7L45_00760"/>
<dbReference type="EMBL" id="CP015756">
    <property type="protein sequence ID" value="APC38702.1"/>
    <property type="molecule type" value="Genomic_DNA"/>
</dbReference>
<keyword evidence="1" id="KW-0472">Membrane</keyword>
<evidence type="ECO:0000256" key="1">
    <source>
        <dbReference type="SAM" id="Phobius"/>
    </source>
</evidence>
<accession>A0A1J0GCS8</accession>
<dbReference type="Proteomes" id="UP000182569">
    <property type="component" value="Chromosome"/>
</dbReference>
<feature type="transmembrane region" description="Helical" evidence="1">
    <location>
        <begin position="12"/>
        <end position="31"/>
    </location>
</feature>
<reference evidence="3" key="1">
    <citation type="journal article" date="2016" name="Front. Microbiol.">
        <title>Complete Genome Sequence of Clostridium estertheticum DSM 8809, a Microbe Identified in Spoiled Vacuum Packed Beef.</title>
        <authorList>
            <person name="Yu Z."/>
            <person name="Gunn L."/>
            <person name="Brennan E."/>
            <person name="Reid R."/>
            <person name="Wall P.G."/>
            <person name="Gaora O.P."/>
            <person name="Hurley D."/>
            <person name="Bolton D."/>
            <person name="Fanning S."/>
        </authorList>
    </citation>
    <scope>NUCLEOTIDE SEQUENCE [LARGE SCALE GENOMIC DNA]</scope>
    <source>
        <strain evidence="3">DSM 8809</strain>
    </source>
</reference>
<sequence length="194" mass="22658">MKIIFINRKKVGIIVIVFGLMITLLGISKQFDQKLKVTILVENNIKLSDHYVVINGKASYKLPKGWTTNEKKFSGDEILYHNDFQSSDAVIHGFAEVWKGRKDLKAFLDNSKNISEVQNKIKSYKIDDTTINGKKTYVVQYLINVSDNNWYKSYEYFIDDGEEFYRFSFFIKNVNFKETYGAIFESIVETLKIR</sequence>
<evidence type="ECO:0000313" key="2">
    <source>
        <dbReference type="EMBL" id="APC38702.1"/>
    </source>
</evidence>
<organism evidence="2 3">
    <name type="scientific">Clostridium estertheticum subsp. estertheticum</name>
    <dbReference type="NCBI Taxonomy" id="1552"/>
    <lineage>
        <taxon>Bacteria</taxon>
        <taxon>Bacillati</taxon>
        <taxon>Bacillota</taxon>
        <taxon>Clostridia</taxon>
        <taxon>Eubacteriales</taxon>
        <taxon>Clostridiaceae</taxon>
        <taxon>Clostridium</taxon>
    </lineage>
</organism>
<evidence type="ECO:0008006" key="4">
    <source>
        <dbReference type="Google" id="ProtNLM"/>
    </source>
</evidence>
<dbReference type="KEGG" id="ceu:A7L45_00760"/>
<proteinExistence type="predicted"/>
<dbReference type="RefSeq" id="WP_071610998.1">
    <property type="nucleotide sequence ID" value="NZ_CP015756.1"/>
</dbReference>
<keyword evidence="1" id="KW-0812">Transmembrane</keyword>
<dbReference type="AlphaFoldDB" id="A0A1J0GCS8"/>
<evidence type="ECO:0000313" key="3">
    <source>
        <dbReference type="Proteomes" id="UP000182569"/>
    </source>
</evidence>
<protein>
    <recommendedName>
        <fullName evidence="4">PsbP C-terminal domain-containing protein</fullName>
    </recommendedName>
</protein>
<name>A0A1J0GCS8_9CLOT</name>
<gene>
    <name evidence="2" type="ORF">A7L45_00760</name>
</gene>
<keyword evidence="3" id="KW-1185">Reference proteome</keyword>
<keyword evidence="1" id="KW-1133">Transmembrane helix</keyword>